<evidence type="ECO:0000256" key="1">
    <source>
        <dbReference type="SAM" id="Phobius"/>
    </source>
</evidence>
<gene>
    <name evidence="2" type="ORF">BpHYR1_014210</name>
</gene>
<organism evidence="2 3">
    <name type="scientific">Brachionus plicatilis</name>
    <name type="common">Marine rotifer</name>
    <name type="synonym">Brachionus muelleri</name>
    <dbReference type="NCBI Taxonomy" id="10195"/>
    <lineage>
        <taxon>Eukaryota</taxon>
        <taxon>Metazoa</taxon>
        <taxon>Spiralia</taxon>
        <taxon>Gnathifera</taxon>
        <taxon>Rotifera</taxon>
        <taxon>Eurotatoria</taxon>
        <taxon>Monogononta</taxon>
        <taxon>Pseudotrocha</taxon>
        <taxon>Ploima</taxon>
        <taxon>Brachionidae</taxon>
        <taxon>Brachionus</taxon>
    </lineage>
</organism>
<sequence length="228" mass="27158">MNKTNQLCINIFCYLDLFSMENLKENNELLFSRKKLPLFERIFVQSFLIFNNKLLNKIILFFLISFNIWLVLFLTFENDSLPGSLYFSLFTLLISSQIFGFIFEKAKLPPLLGIKYNHVIAIQNFVAPIPKTPKGKKRLKLLYEENLLGSEIYSLSTDQQKFLINNQLKEEKIVNRYDKNKKKFFFAPCHFNWNQVRRIWKKFDVVFIQSSNVKLTINKCRVNNEQKE</sequence>
<keyword evidence="1" id="KW-0472">Membrane</keyword>
<evidence type="ECO:0000313" key="2">
    <source>
        <dbReference type="EMBL" id="RNA18519.1"/>
    </source>
</evidence>
<keyword evidence="3" id="KW-1185">Reference proteome</keyword>
<feature type="transmembrane region" description="Helical" evidence="1">
    <location>
        <begin position="85"/>
        <end position="103"/>
    </location>
</feature>
<protein>
    <submittedName>
        <fullName evidence="2">Uncharacterized protein</fullName>
    </submittedName>
</protein>
<keyword evidence="1" id="KW-0812">Transmembrane</keyword>
<name>A0A3M7R4X9_BRAPC</name>
<evidence type="ECO:0000313" key="3">
    <source>
        <dbReference type="Proteomes" id="UP000276133"/>
    </source>
</evidence>
<accession>A0A3M7R4X9</accession>
<dbReference type="EMBL" id="REGN01004225">
    <property type="protein sequence ID" value="RNA18519.1"/>
    <property type="molecule type" value="Genomic_DNA"/>
</dbReference>
<proteinExistence type="predicted"/>
<comment type="caution">
    <text evidence="2">The sequence shown here is derived from an EMBL/GenBank/DDBJ whole genome shotgun (WGS) entry which is preliminary data.</text>
</comment>
<dbReference type="Proteomes" id="UP000276133">
    <property type="component" value="Unassembled WGS sequence"/>
</dbReference>
<keyword evidence="1" id="KW-1133">Transmembrane helix</keyword>
<reference evidence="2 3" key="1">
    <citation type="journal article" date="2018" name="Sci. Rep.">
        <title>Genomic signatures of local adaptation to the degree of environmental predictability in rotifers.</title>
        <authorList>
            <person name="Franch-Gras L."/>
            <person name="Hahn C."/>
            <person name="Garcia-Roger E.M."/>
            <person name="Carmona M.J."/>
            <person name="Serra M."/>
            <person name="Gomez A."/>
        </authorList>
    </citation>
    <scope>NUCLEOTIDE SEQUENCE [LARGE SCALE GENOMIC DNA]</scope>
    <source>
        <strain evidence="2">HYR1</strain>
    </source>
</reference>
<dbReference type="AlphaFoldDB" id="A0A3M7R4X9"/>
<feature type="transmembrane region" description="Helical" evidence="1">
    <location>
        <begin position="54"/>
        <end position="73"/>
    </location>
</feature>